<evidence type="ECO:0000256" key="1">
    <source>
        <dbReference type="ARBA" id="ARBA00023121"/>
    </source>
</evidence>
<dbReference type="NCBIfam" id="TIGR00762">
    <property type="entry name" value="DegV"/>
    <property type="match status" value="1"/>
</dbReference>
<gene>
    <name evidence="2" type="ORF">DFR64_0159</name>
</gene>
<comment type="caution">
    <text evidence="2">The sequence shown here is derived from an EMBL/GenBank/DDBJ whole genome shotgun (WGS) entry which is preliminary data.</text>
</comment>
<protein>
    <submittedName>
        <fullName evidence="2">DegV family protein with EDD domain</fullName>
    </submittedName>
</protein>
<dbReference type="InterPro" id="IPR043168">
    <property type="entry name" value="DegV_C"/>
</dbReference>
<evidence type="ECO:0000313" key="3">
    <source>
        <dbReference type="Proteomes" id="UP000256388"/>
    </source>
</evidence>
<sequence>MQIVTDSATDTQMLEDDQLKVHIVPLKVSLGETSYRDGIDISADDFYKELDESGKLPITSQPSVGEFVEMYRKVAKEDPDILSIHLSSGLSGTVDSARAAAKLVPEANITIWDTKTLSAVSGWQVAAAFNAIKAGWSLDRILAKLEEMSASAHTFYTLKELKYLIHGGRISHMKGLVASVLQIKPFIGVDKITGKYIQAGQALSFANALNGLVDTISKTLPNIESIKVQVVHTGNPEGAETLKEKINKAFKCSWLPTGQVSFVLGAHTGPTLVGVAFAPLNVVEGLV</sequence>
<dbReference type="Pfam" id="PF02645">
    <property type="entry name" value="DegV"/>
    <property type="match status" value="1"/>
</dbReference>
<dbReference type="Proteomes" id="UP000256388">
    <property type="component" value="Unassembled WGS sequence"/>
</dbReference>
<dbReference type="PANTHER" id="PTHR33434:SF2">
    <property type="entry name" value="FATTY ACID-BINDING PROTEIN TM_1468"/>
    <property type="match status" value="1"/>
</dbReference>
<dbReference type="AlphaFoldDB" id="A0A347ZUY0"/>
<proteinExistence type="predicted"/>
<dbReference type="PANTHER" id="PTHR33434">
    <property type="entry name" value="DEGV DOMAIN-CONTAINING PROTEIN DR_1986-RELATED"/>
    <property type="match status" value="1"/>
</dbReference>
<keyword evidence="3" id="KW-1185">Reference proteome</keyword>
<dbReference type="SUPFAM" id="SSF82549">
    <property type="entry name" value="DAK1/DegV-like"/>
    <property type="match status" value="1"/>
</dbReference>
<dbReference type="GO" id="GO:0008289">
    <property type="term" value="F:lipid binding"/>
    <property type="evidence" value="ECO:0007669"/>
    <property type="project" value="UniProtKB-KW"/>
</dbReference>
<dbReference type="EMBL" id="QUMS01000001">
    <property type="protein sequence ID" value="REG10304.1"/>
    <property type="molecule type" value="Genomic_DNA"/>
</dbReference>
<dbReference type="Gene3D" id="3.40.50.10170">
    <property type="match status" value="1"/>
</dbReference>
<name>A0A347ZUY0_9CHLR</name>
<accession>A0A347ZUY0</accession>
<dbReference type="InterPro" id="IPR003797">
    <property type="entry name" value="DegV"/>
</dbReference>
<evidence type="ECO:0000313" key="2">
    <source>
        <dbReference type="EMBL" id="REG10304.1"/>
    </source>
</evidence>
<reference evidence="2 3" key="1">
    <citation type="submission" date="2018-08" db="EMBL/GenBank/DDBJ databases">
        <title>Genomic Encyclopedia of Type Strains, Phase IV (KMG-IV): sequencing the most valuable type-strain genomes for metagenomic binning, comparative biology and taxonomic classification.</title>
        <authorList>
            <person name="Goeker M."/>
        </authorList>
    </citation>
    <scope>NUCLEOTIDE SEQUENCE [LARGE SCALE GENOMIC DNA]</scope>
    <source>
        <strain evidence="2 3">DSM 23923</strain>
    </source>
</reference>
<dbReference type="OrthoDB" id="9780216at2"/>
<keyword evidence="1" id="KW-0446">Lipid-binding</keyword>
<organism evidence="2 3">
    <name type="scientific">Pelolinea submarina</name>
    <dbReference type="NCBI Taxonomy" id="913107"/>
    <lineage>
        <taxon>Bacteria</taxon>
        <taxon>Bacillati</taxon>
        <taxon>Chloroflexota</taxon>
        <taxon>Anaerolineae</taxon>
        <taxon>Anaerolineales</taxon>
        <taxon>Anaerolineaceae</taxon>
        <taxon>Pelolinea</taxon>
    </lineage>
</organism>
<dbReference type="PROSITE" id="PS51482">
    <property type="entry name" value="DEGV"/>
    <property type="match status" value="1"/>
</dbReference>
<dbReference type="Gene3D" id="3.30.1180.10">
    <property type="match status" value="1"/>
</dbReference>
<dbReference type="RefSeq" id="WP_158675103.1">
    <property type="nucleotide sequence ID" value="NZ_AP018437.1"/>
</dbReference>
<dbReference type="InterPro" id="IPR050270">
    <property type="entry name" value="DegV_domain_contain"/>
</dbReference>